<feature type="transmembrane region" description="Helical" evidence="1">
    <location>
        <begin position="197"/>
        <end position="223"/>
    </location>
</feature>
<name>A0A2A4FZ86_9SPHN</name>
<dbReference type="AlphaFoldDB" id="A0A2A4FZ86"/>
<feature type="transmembrane region" description="Helical" evidence="1">
    <location>
        <begin position="293"/>
        <end position="314"/>
    </location>
</feature>
<dbReference type="Proteomes" id="UP000218934">
    <property type="component" value="Unassembled WGS sequence"/>
</dbReference>
<keyword evidence="1" id="KW-0472">Membrane</keyword>
<feature type="transmembrane region" description="Helical" evidence="1">
    <location>
        <begin position="407"/>
        <end position="424"/>
    </location>
</feature>
<reference evidence="2 3" key="1">
    <citation type="submission" date="2017-09" db="EMBL/GenBank/DDBJ databases">
        <title>The Catabolism of 3,6-Dichlorosalicylic acid is Initiated by the Cytochrome P450 Monooxygenase DsmABC in Rhizorhabdus dicambivorans Ndbn-20.</title>
        <authorList>
            <person name="Na L."/>
        </authorList>
    </citation>
    <scope>NUCLEOTIDE SEQUENCE [LARGE SCALE GENOMIC DNA]</scope>
    <source>
        <strain evidence="2 3">Ndbn-20m</strain>
    </source>
</reference>
<keyword evidence="3" id="KW-1185">Reference proteome</keyword>
<proteinExistence type="predicted"/>
<evidence type="ECO:0000313" key="2">
    <source>
        <dbReference type="EMBL" id="PCE43528.1"/>
    </source>
</evidence>
<dbReference type="RefSeq" id="WP_066960121.1">
    <property type="nucleotide sequence ID" value="NZ_NWUF01000003.1"/>
</dbReference>
<dbReference type="OrthoDB" id="1082056at2"/>
<dbReference type="KEGG" id="rdi:CMV14_01950"/>
<gene>
    <name evidence="2" type="ORF">COO09_04270</name>
</gene>
<keyword evidence="1" id="KW-0812">Transmembrane</keyword>
<feature type="transmembrane region" description="Helical" evidence="1">
    <location>
        <begin position="21"/>
        <end position="39"/>
    </location>
</feature>
<keyword evidence="1" id="KW-1133">Transmembrane helix</keyword>
<feature type="transmembrane region" description="Helical" evidence="1">
    <location>
        <begin position="430"/>
        <end position="454"/>
    </location>
</feature>
<feature type="transmembrane region" description="Helical" evidence="1">
    <location>
        <begin position="350"/>
        <end position="371"/>
    </location>
</feature>
<comment type="caution">
    <text evidence="2">The sequence shown here is derived from an EMBL/GenBank/DDBJ whole genome shotgun (WGS) entry which is preliminary data.</text>
</comment>
<dbReference type="EMBL" id="NWUF01000003">
    <property type="protein sequence ID" value="PCE43528.1"/>
    <property type="molecule type" value="Genomic_DNA"/>
</dbReference>
<evidence type="ECO:0000313" key="3">
    <source>
        <dbReference type="Proteomes" id="UP000218934"/>
    </source>
</evidence>
<feature type="transmembrane region" description="Helical" evidence="1">
    <location>
        <begin position="111"/>
        <end position="132"/>
    </location>
</feature>
<evidence type="ECO:0000256" key="1">
    <source>
        <dbReference type="SAM" id="Phobius"/>
    </source>
</evidence>
<feature type="transmembrane region" description="Helical" evidence="1">
    <location>
        <begin position="377"/>
        <end position="395"/>
    </location>
</feature>
<organism evidence="2 3">
    <name type="scientific">Rhizorhabdus dicambivorans</name>
    <dbReference type="NCBI Taxonomy" id="1850238"/>
    <lineage>
        <taxon>Bacteria</taxon>
        <taxon>Pseudomonadati</taxon>
        <taxon>Pseudomonadota</taxon>
        <taxon>Alphaproteobacteria</taxon>
        <taxon>Sphingomonadales</taxon>
        <taxon>Sphingomonadaceae</taxon>
        <taxon>Rhizorhabdus</taxon>
    </lineage>
</organism>
<feature type="transmembrane region" description="Helical" evidence="1">
    <location>
        <begin position="144"/>
        <end position="163"/>
    </location>
</feature>
<protein>
    <recommendedName>
        <fullName evidence="4">AcrB/AcrD/AcrF family protein</fullName>
    </recommendedName>
</protein>
<accession>A0A2A4FZ86</accession>
<sequence length="604" mass="65820">MGDADKQDFEDRLMAWIERRWRLVFVLLFLGVCVYFVGYKWGQIRWLALSDTDDNMRLAQVQAWLHGQGWFDLRQHKLAPPDGLNIHWSRIVDLPIAGLLLIFRPLVGEFTAVRIACAVAPMLALAPALWAVILTARRIIHPRAYPIAFAVLMCAQTSLFMWMPLRIDHHGWQLAMLALVVAGLADRDGRRGGATAGLATAVSLGIGLELIPLMALAGASIALRWVWDGGETARMRAYAVTLAGGCAIAFGGFASHDNRAIVCDVLSPVWLSTLLLTAALLTALSFLPAGARALRLGLLLLAGAIIAGFFVASFPQCLGRPEQISPELEKLWFVNIREVKPLYTKPWRDALQTGWLPLIGTIGAMIAAIRARGSARAPAWISIALLSLVATLGLFWQSRFGPQAQLMGVYGAAAMGWLLLPKLLDSGSSLVRVGGTLAAFFALSGQMASFIAMIPKPAKQERRDKADATRNGGSRPGRCSTIPALAQLDKLPAATMLTFIDLGPRLITMTKHSAVAGPYHRNGEAILDVQHAFRAASPEVAHAVMEKRGATMLLLCPGMAESTIYRARAPHGFYMQLIDGKVPAWLTPVELPENSPYRLWRRIG</sequence>
<evidence type="ECO:0008006" key="4">
    <source>
        <dbReference type="Google" id="ProtNLM"/>
    </source>
</evidence>
<feature type="transmembrane region" description="Helical" evidence="1">
    <location>
        <begin position="265"/>
        <end position="287"/>
    </location>
</feature>
<feature type="transmembrane region" description="Helical" evidence="1">
    <location>
        <begin position="235"/>
        <end position="253"/>
    </location>
</feature>